<dbReference type="FunFam" id="1.20.1280.290:FF:000009">
    <property type="entry name" value="PQ loop repeat family protein"/>
    <property type="match status" value="1"/>
</dbReference>
<evidence type="ECO:0000256" key="5">
    <source>
        <dbReference type="ARBA" id="ARBA00038039"/>
    </source>
</evidence>
<evidence type="ECO:0000256" key="7">
    <source>
        <dbReference type="SAM" id="Phobius"/>
    </source>
</evidence>
<feature type="transmembrane region" description="Helical" evidence="7">
    <location>
        <begin position="16"/>
        <end position="45"/>
    </location>
</feature>
<gene>
    <name evidence="8" type="ORF">DM01DRAFT_1320506</name>
</gene>
<feature type="transmembrane region" description="Helical" evidence="7">
    <location>
        <begin position="66"/>
        <end position="89"/>
    </location>
</feature>
<dbReference type="EMBL" id="MCGT01000010">
    <property type="protein sequence ID" value="ORX56306.1"/>
    <property type="molecule type" value="Genomic_DNA"/>
</dbReference>
<feature type="transmembrane region" description="Helical" evidence="7">
    <location>
        <begin position="289"/>
        <end position="314"/>
    </location>
</feature>
<dbReference type="InterPro" id="IPR051415">
    <property type="entry name" value="LAAT-1"/>
</dbReference>
<feature type="transmembrane region" description="Helical" evidence="7">
    <location>
        <begin position="222"/>
        <end position="239"/>
    </location>
</feature>
<dbReference type="PANTHER" id="PTHR16201:SF34">
    <property type="entry name" value="LYSOSOMAL AMINO ACID TRANSPORTER 1"/>
    <property type="match status" value="1"/>
</dbReference>
<sequence length="329" mass="37265">MTQCIPSKDGVPYTQWIYYLFGDCTYGVQDTASLLLGYFSILFWLNAQLPQVVENYRRGSAQGLSFNFLSIWLAGDVANLIGCILTNQLPFQRYLGTYFVCVDITLVCQYIYYYHIKRVDAPPKLAARPGPYPSASEYFQHPSVNTPLLIQHPLEDEIAPYSTSSSPSKWYTLSDQHSSHSSLSSSTSRSTTFMALFFLFSFQRLPETASVLTKDQAPMDSVAIGFIFAWICTTLYLMSRIPQIVKNYHRHSVDGLSPSLFIFAVLGNLTYSTSILIHPGQTAASLMDAFPYLLGSAGTLMFDFTIFVQFVWYTRQKRKQEFKRIQLAA</sequence>
<comment type="subcellular location">
    <subcellularLocation>
        <location evidence="1">Membrane</location>
        <topology evidence="1">Multi-pass membrane protein</topology>
    </subcellularLocation>
</comment>
<dbReference type="AlphaFoldDB" id="A0A1X2GKR4"/>
<dbReference type="Gene3D" id="1.20.1280.290">
    <property type="match status" value="2"/>
</dbReference>
<name>A0A1X2GKR4_9FUNG</name>
<dbReference type="Proteomes" id="UP000242146">
    <property type="component" value="Unassembled WGS sequence"/>
</dbReference>
<accession>A0A1X2GKR4</accession>
<evidence type="ECO:0000313" key="9">
    <source>
        <dbReference type="Proteomes" id="UP000242146"/>
    </source>
</evidence>
<evidence type="ECO:0000313" key="8">
    <source>
        <dbReference type="EMBL" id="ORX56306.1"/>
    </source>
</evidence>
<comment type="similarity">
    <text evidence="5">Belongs to the laat-1 family.</text>
</comment>
<dbReference type="GO" id="GO:0000329">
    <property type="term" value="C:fungal-type vacuole membrane"/>
    <property type="evidence" value="ECO:0007669"/>
    <property type="project" value="TreeGrafter"/>
</dbReference>
<dbReference type="OrthoDB" id="8048523at2759"/>
<organism evidence="8 9">
    <name type="scientific">Hesseltinella vesiculosa</name>
    <dbReference type="NCBI Taxonomy" id="101127"/>
    <lineage>
        <taxon>Eukaryota</taxon>
        <taxon>Fungi</taxon>
        <taxon>Fungi incertae sedis</taxon>
        <taxon>Mucoromycota</taxon>
        <taxon>Mucoromycotina</taxon>
        <taxon>Mucoromycetes</taxon>
        <taxon>Mucorales</taxon>
        <taxon>Cunninghamellaceae</taxon>
        <taxon>Hesseltinella</taxon>
    </lineage>
</organism>
<keyword evidence="9" id="KW-1185">Reference proteome</keyword>
<feature type="transmembrane region" description="Helical" evidence="7">
    <location>
        <begin position="95"/>
        <end position="114"/>
    </location>
</feature>
<evidence type="ECO:0000256" key="6">
    <source>
        <dbReference type="ARBA" id="ARBA00050768"/>
    </source>
</evidence>
<evidence type="ECO:0000256" key="1">
    <source>
        <dbReference type="ARBA" id="ARBA00004141"/>
    </source>
</evidence>
<dbReference type="GO" id="GO:0015174">
    <property type="term" value="F:basic amino acid transmembrane transporter activity"/>
    <property type="evidence" value="ECO:0007669"/>
    <property type="project" value="TreeGrafter"/>
</dbReference>
<dbReference type="Pfam" id="PF04193">
    <property type="entry name" value="PQ-loop"/>
    <property type="match status" value="2"/>
</dbReference>
<feature type="transmembrane region" description="Helical" evidence="7">
    <location>
        <begin position="260"/>
        <end position="277"/>
    </location>
</feature>
<protein>
    <recommendedName>
        <fullName evidence="10">PQ-loop-domain-containing protein</fullName>
    </recommendedName>
</protein>
<dbReference type="InterPro" id="IPR006603">
    <property type="entry name" value="PQ-loop_rpt"/>
</dbReference>
<reference evidence="8 9" key="1">
    <citation type="submission" date="2016-07" db="EMBL/GenBank/DDBJ databases">
        <title>Pervasive Adenine N6-methylation of Active Genes in Fungi.</title>
        <authorList>
            <consortium name="DOE Joint Genome Institute"/>
            <person name="Mondo S.J."/>
            <person name="Dannebaum R.O."/>
            <person name="Kuo R.C."/>
            <person name="Labutti K."/>
            <person name="Haridas S."/>
            <person name="Kuo A."/>
            <person name="Salamov A."/>
            <person name="Ahrendt S.R."/>
            <person name="Lipzen A."/>
            <person name="Sullivan W."/>
            <person name="Andreopoulos W.B."/>
            <person name="Clum A."/>
            <person name="Lindquist E."/>
            <person name="Daum C."/>
            <person name="Ramamoorthy G.K."/>
            <person name="Gryganskyi A."/>
            <person name="Culley D."/>
            <person name="Magnuson J.K."/>
            <person name="James T.Y."/>
            <person name="O'Malley M.A."/>
            <person name="Stajich J.E."/>
            <person name="Spatafora J.W."/>
            <person name="Visel A."/>
            <person name="Grigoriev I.V."/>
        </authorList>
    </citation>
    <scope>NUCLEOTIDE SEQUENCE [LARGE SCALE GENOMIC DNA]</scope>
    <source>
        <strain evidence="8 9">NRRL 3301</strain>
    </source>
</reference>
<dbReference type="GO" id="GO:0034488">
    <property type="term" value="P:basic amino acid transmembrane export from vacuole"/>
    <property type="evidence" value="ECO:0007669"/>
    <property type="project" value="TreeGrafter"/>
</dbReference>
<keyword evidence="4 7" id="KW-0472">Membrane</keyword>
<comment type="catalytic activity">
    <reaction evidence="6">
        <text>L-histidine(out) + L-arginine(in) = L-histidine(in) + L-arginine(out)</text>
        <dbReference type="Rhea" id="RHEA:71063"/>
        <dbReference type="ChEBI" id="CHEBI:32682"/>
        <dbReference type="ChEBI" id="CHEBI:57595"/>
    </reaction>
</comment>
<dbReference type="SMART" id="SM00679">
    <property type="entry name" value="CTNS"/>
    <property type="match status" value="2"/>
</dbReference>
<dbReference type="PANTHER" id="PTHR16201">
    <property type="entry name" value="SEVEN TRANSMEMBRANE PROTEIN 1-RELATED"/>
    <property type="match status" value="1"/>
</dbReference>
<keyword evidence="2 7" id="KW-0812">Transmembrane</keyword>
<proteinExistence type="inferred from homology"/>
<evidence type="ECO:0008006" key="10">
    <source>
        <dbReference type="Google" id="ProtNLM"/>
    </source>
</evidence>
<evidence type="ECO:0000256" key="2">
    <source>
        <dbReference type="ARBA" id="ARBA00022692"/>
    </source>
</evidence>
<evidence type="ECO:0000256" key="4">
    <source>
        <dbReference type="ARBA" id="ARBA00023136"/>
    </source>
</evidence>
<evidence type="ECO:0000256" key="3">
    <source>
        <dbReference type="ARBA" id="ARBA00022989"/>
    </source>
</evidence>
<comment type="caution">
    <text evidence="8">The sequence shown here is derived from an EMBL/GenBank/DDBJ whole genome shotgun (WGS) entry which is preliminary data.</text>
</comment>
<keyword evidence="3 7" id="KW-1133">Transmembrane helix</keyword>